<evidence type="ECO:0008006" key="3">
    <source>
        <dbReference type="Google" id="ProtNLM"/>
    </source>
</evidence>
<dbReference type="InterPro" id="IPR025358">
    <property type="entry name" value="DUF4262"/>
</dbReference>
<dbReference type="RefSeq" id="WP_345236203.1">
    <property type="nucleotide sequence ID" value="NZ_BAABGZ010000026.1"/>
</dbReference>
<dbReference type="Proteomes" id="UP001501153">
    <property type="component" value="Unassembled WGS sequence"/>
</dbReference>
<comment type="caution">
    <text evidence="1">The sequence shown here is derived from an EMBL/GenBank/DDBJ whole genome shotgun (WGS) entry which is preliminary data.</text>
</comment>
<dbReference type="Pfam" id="PF14081">
    <property type="entry name" value="DUF4262"/>
    <property type="match status" value="1"/>
</dbReference>
<dbReference type="EMBL" id="BAABGZ010000026">
    <property type="protein sequence ID" value="GAA4357987.1"/>
    <property type="molecule type" value="Genomic_DNA"/>
</dbReference>
<name>A0ABP8IFQ6_9BACT</name>
<protein>
    <recommendedName>
        <fullName evidence="3">DUF4262 domain-containing protein</fullName>
    </recommendedName>
</protein>
<evidence type="ECO:0000313" key="2">
    <source>
        <dbReference type="Proteomes" id="UP001501153"/>
    </source>
</evidence>
<accession>A0ABP8IFQ6</accession>
<organism evidence="1 2">
    <name type="scientific">Hymenobacter saemangeumensis</name>
    <dbReference type="NCBI Taxonomy" id="1084522"/>
    <lineage>
        <taxon>Bacteria</taxon>
        <taxon>Pseudomonadati</taxon>
        <taxon>Bacteroidota</taxon>
        <taxon>Cytophagia</taxon>
        <taxon>Cytophagales</taxon>
        <taxon>Hymenobacteraceae</taxon>
        <taxon>Hymenobacter</taxon>
    </lineage>
</organism>
<gene>
    <name evidence="1" type="ORF">GCM10023185_23120</name>
</gene>
<keyword evidence="2" id="KW-1185">Reference proteome</keyword>
<proteinExistence type="predicted"/>
<sequence>MDKEVKKAYFDKLKDNIDRFGYQLTYVSAPIPFCYSTGIYLTHKIPEIIISSLPQGICADIADNYVEAFKTKMAIPLNEPLDFLTDKFAVYLIDVPVSNLKDYVLSSAKFYEEQPYKYLQAVYPDTNGNFPTETGYNYDQELMGYFIPKI</sequence>
<evidence type="ECO:0000313" key="1">
    <source>
        <dbReference type="EMBL" id="GAA4357987.1"/>
    </source>
</evidence>
<reference evidence="2" key="1">
    <citation type="journal article" date="2019" name="Int. J. Syst. Evol. Microbiol.">
        <title>The Global Catalogue of Microorganisms (GCM) 10K type strain sequencing project: providing services to taxonomists for standard genome sequencing and annotation.</title>
        <authorList>
            <consortium name="The Broad Institute Genomics Platform"/>
            <consortium name="The Broad Institute Genome Sequencing Center for Infectious Disease"/>
            <person name="Wu L."/>
            <person name="Ma J."/>
        </authorList>
    </citation>
    <scope>NUCLEOTIDE SEQUENCE [LARGE SCALE GENOMIC DNA]</scope>
    <source>
        <strain evidence="2">JCM 17923</strain>
    </source>
</reference>